<dbReference type="SUPFAM" id="SSF53850">
    <property type="entry name" value="Periplasmic binding protein-like II"/>
    <property type="match status" value="1"/>
</dbReference>
<keyword evidence="2" id="KW-0805">Transcription regulation</keyword>
<keyword evidence="3" id="KW-0238">DNA-binding</keyword>
<proteinExistence type="inferred from homology"/>
<dbReference type="PANTHER" id="PTHR30537">
    <property type="entry name" value="HTH-TYPE TRANSCRIPTIONAL REGULATOR"/>
    <property type="match status" value="1"/>
</dbReference>
<evidence type="ECO:0000313" key="7">
    <source>
        <dbReference type="EMBL" id="WOB09739.1"/>
    </source>
</evidence>
<dbReference type="Gene3D" id="1.10.10.10">
    <property type="entry name" value="Winged helix-like DNA-binding domain superfamily/Winged helix DNA-binding domain"/>
    <property type="match status" value="1"/>
</dbReference>
<dbReference type="Pfam" id="PF00126">
    <property type="entry name" value="HTH_1"/>
    <property type="match status" value="1"/>
</dbReference>
<accession>A0ABZ0CXR0</accession>
<keyword evidence="5" id="KW-0804">Transcription</keyword>
<evidence type="ECO:0000256" key="4">
    <source>
        <dbReference type="ARBA" id="ARBA00023159"/>
    </source>
</evidence>
<comment type="similarity">
    <text evidence="1">Belongs to the LysR transcriptional regulatory family.</text>
</comment>
<dbReference type="InterPro" id="IPR036388">
    <property type="entry name" value="WH-like_DNA-bd_sf"/>
</dbReference>
<dbReference type="PANTHER" id="PTHR30537:SF70">
    <property type="entry name" value="HTH-TYPE TRANSCRIPTIONAL ACTIVATOR AMPR"/>
    <property type="match status" value="1"/>
</dbReference>
<gene>
    <name evidence="7" type="ORF">RXV79_06660</name>
</gene>
<dbReference type="InterPro" id="IPR058163">
    <property type="entry name" value="LysR-type_TF_proteobact-type"/>
</dbReference>
<dbReference type="EMBL" id="CP136336">
    <property type="protein sequence ID" value="WOB09739.1"/>
    <property type="molecule type" value="Genomic_DNA"/>
</dbReference>
<evidence type="ECO:0000313" key="8">
    <source>
        <dbReference type="Proteomes" id="UP001303946"/>
    </source>
</evidence>
<sequence>MHLPLNAMRAFEASARHLSFTRAAIELNVSQAAVSQQVKNLEERLGAALFRRVPRGLALTDEGLALLPTVADAFDRLSRGLQRFHKGRATEVLTVGCVSSLLVRWLMPRLPEFERAHPWIDLRVFGNNNRVDLAGEGLDFALRFGQGAWHGVHAVPLFGAPLSALCTPALAVRLQEPQHLLRETLLRSYRVDEWPAWFAQCGLQAPLLRGPVLDSSLALAEAALQGTGVALLPLALFERELQQGSLVQPFEASILTGRYWLTRLQSRQEGAAMRAFAEWLQQQCGEAAPHRAAGV</sequence>
<dbReference type="InterPro" id="IPR000847">
    <property type="entry name" value="LysR_HTH_N"/>
</dbReference>
<dbReference type="InterPro" id="IPR005119">
    <property type="entry name" value="LysR_subst-bd"/>
</dbReference>
<reference evidence="7 8" key="1">
    <citation type="submission" date="2023-10" db="EMBL/GenBank/DDBJ databases">
        <title>Bacteria for the degradation of biodegradable plastic PBAT(Polybutylene adipate terephthalate).</title>
        <authorList>
            <person name="Weon H.-Y."/>
            <person name="Yeon J."/>
        </authorList>
    </citation>
    <scope>NUCLEOTIDE SEQUENCE [LARGE SCALE GENOMIC DNA]</scope>
    <source>
        <strain evidence="7 8">SBD 7-3</strain>
    </source>
</reference>
<organism evidence="7 8">
    <name type="scientific">Piscinibacter gummiphilus</name>
    <dbReference type="NCBI Taxonomy" id="946333"/>
    <lineage>
        <taxon>Bacteria</taxon>
        <taxon>Pseudomonadati</taxon>
        <taxon>Pseudomonadota</taxon>
        <taxon>Betaproteobacteria</taxon>
        <taxon>Burkholderiales</taxon>
        <taxon>Sphaerotilaceae</taxon>
        <taxon>Piscinibacter</taxon>
    </lineage>
</organism>
<evidence type="ECO:0000256" key="1">
    <source>
        <dbReference type="ARBA" id="ARBA00009437"/>
    </source>
</evidence>
<evidence type="ECO:0000259" key="6">
    <source>
        <dbReference type="PROSITE" id="PS50931"/>
    </source>
</evidence>
<name>A0ABZ0CXR0_9BURK</name>
<dbReference type="Pfam" id="PF03466">
    <property type="entry name" value="LysR_substrate"/>
    <property type="match status" value="1"/>
</dbReference>
<evidence type="ECO:0000256" key="5">
    <source>
        <dbReference type="ARBA" id="ARBA00023163"/>
    </source>
</evidence>
<evidence type="ECO:0000256" key="3">
    <source>
        <dbReference type="ARBA" id="ARBA00023125"/>
    </source>
</evidence>
<keyword evidence="4" id="KW-0010">Activator</keyword>
<dbReference type="PROSITE" id="PS50931">
    <property type="entry name" value="HTH_LYSR"/>
    <property type="match status" value="1"/>
</dbReference>
<dbReference type="Gene3D" id="3.40.190.10">
    <property type="entry name" value="Periplasmic binding protein-like II"/>
    <property type="match status" value="2"/>
</dbReference>
<dbReference type="PRINTS" id="PR00039">
    <property type="entry name" value="HTHLYSR"/>
</dbReference>
<protein>
    <submittedName>
        <fullName evidence="7">LysR family transcriptional regulator</fullName>
    </submittedName>
</protein>
<keyword evidence="8" id="KW-1185">Reference proteome</keyword>
<dbReference type="Proteomes" id="UP001303946">
    <property type="component" value="Chromosome"/>
</dbReference>
<feature type="domain" description="HTH lysR-type" evidence="6">
    <location>
        <begin position="3"/>
        <end position="60"/>
    </location>
</feature>
<dbReference type="RefSeq" id="WP_316702611.1">
    <property type="nucleotide sequence ID" value="NZ_CP136336.1"/>
</dbReference>
<dbReference type="InterPro" id="IPR036390">
    <property type="entry name" value="WH_DNA-bd_sf"/>
</dbReference>
<evidence type="ECO:0000256" key="2">
    <source>
        <dbReference type="ARBA" id="ARBA00023015"/>
    </source>
</evidence>
<dbReference type="SUPFAM" id="SSF46785">
    <property type="entry name" value="Winged helix' DNA-binding domain"/>
    <property type="match status" value="1"/>
</dbReference>